<dbReference type="Gene3D" id="1.20.5.1500">
    <property type="match status" value="1"/>
</dbReference>
<evidence type="ECO:0000256" key="2">
    <source>
        <dbReference type="RuleBase" id="RU003876"/>
    </source>
</evidence>
<feature type="region of interest" description="Disordered" evidence="3">
    <location>
        <begin position="123"/>
        <end position="161"/>
    </location>
</feature>
<dbReference type="PANTHER" id="PTHR11875">
    <property type="entry name" value="TESTIS-SPECIFIC Y-ENCODED PROTEIN"/>
    <property type="match status" value="1"/>
</dbReference>
<evidence type="ECO:0000256" key="3">
    <source>
        <dbReference type="SAM" id="MobiDB-lite"/>
    </source>
</evidence>
<feature type="region of interest" description="Disordered" evidence="3">
    <location>
        <begin position="216"/>
        <end position="239"/>
    </location>
</feature>
<feature type="region of interest" description="Disordered" evidence="3">
    <location>
        <begin position="973"/>
        <end position="1010"/>
    </location>
</feature>
<comment type="similarity">
    <text evidence="1 2">Belongs to the nucleosome assembly protein (NAP) family.</text>
</comment>
<feature type="region of interest" description="Disordered" evidence="3">
    <location>
        <begin position="64"/>
        <end position="87"/>
    </location>
</feature>
<feature type="region of interest" description="Disordered" evidence="3">
    <location>
        <begin position="668"/>
        <end position="698"/>
    </location>
</feature>
<protein>
    <submittedName>
        <fullName evidence="4">Uncharacterized protein</fullName>
    </submittedName>
</protein>
<feature type="region of interest" description="Disordered" evidence="3">
    <location>
        <begin position="519"/>
        <end position="539"/>
    </location>
</feature>
<feature type="compositionally biased region" description="Polar residues" evidence="3">
    <location>
        <begin position="1144"/>
        <end position="1161"/>
    </location>
</feature>
<name>A0A6A4AEK4_9STRA</name>
<feature type="compositionally biased region" description="Basic and acidic residues" evidence="3">
    <location>
        <begin position="1171"/>
        <end position="1183"/>
    </location>
</feature>
<dbReference type="GO" id="GO:0006334">
    <property type="term" value="P:nucleosome assembly"/>
    <property type="evidence" value="ECO:0007669"/>
    <property type="project" value="InterPro"/>
</dbReference>
<evidence type="ECO:0000313" key="5">
    <source>
        <dbReference type="Proteomes" id="UP000440367"/>
    </source>
</evidence>
<dbReference type="Pfam" id="PF00956">
    <property type="entry name" value="NAP"/>
    <property type="match status" value="1"/>
</dbReference>
<feature type="region of interest" description="Disordered" evidence="3">
    <location>
        <begin position="1089"/>
        <end position="1183"/>
    </location>
</feature>
<feature type="compositionally biased region" description="Acidic residues" evidence="3">
    <location>
        <begin position="1378"/>
        <end position="1409"/>
    </location>
</feature>
<reference evidence="4 5" key="1">
    <citation type="submission" date="2018-08" db="EMBL/GenBank/DDBJ databases">
        <title>Genomic investigation of the strawberry pathogen Phytophthora fragariae indicates pathogenicity is determined by transcriptional variation in three key races.</title>
        <authorList>
            <person name="Adams T.M."/>
            <person name="Armitage A.D."/>
            <person name="Sobczyk M.K."/>
            <person name="Bates H.J."/>
            <person name="Dunwell J.M."/>
            <person name="Nellist C.F."/>
            <person name="Harrison R.J."/>
        </authorList>
    </citation>
    <scope>NUCLEOTIDE SEQUENCE [LARGE SCALE GENOMIC DNA]</scope>
    <source>
        <strain evidence="4 5">BC-1</strain>
    </source>
</reference>
<dbReference type="SUPFAM" id="SSF143113">
    <property type="entry name" value="NAP-like"/>
    <property type="match status" value="1"/>
</dbReference>
<dbReference type="Gene3D" id="3.30.1120.90">
    <property type="entry name" value="Nucleosome assembly protein"/>
    <property type="match status" value="1"/>
</dbReference>
<dbReference type="Proteomes" id="UP000440367">
    <property type="component" value="Unassembled WGS sequence"/>
</dbReference>
<evidence type="ECO:0000313" key="4">
    <source>
        <dbReference type="EMBL" id="KAE9255821.1"/>
    </source>
</evidence>
<feature type="compositionally biased region" description="Basic and acidic residues" evidence="3">
    <location>
        <begin position="64"/>
        <end position="75"/>
    </location>
</feature>
<feature type="compositionally biased region" description="Acidic residues" evidence="3">
    <location>
        <begin position="976"/>
        <end position="996"/>
    </location>
</feature>
<dbReference type="InterPro" id="IPR002164">
    <property type="entry name" value="NAP_family"/>
</dbReference>
<feature type="region of interest" description="Disordered" evidence="3">
    <location>
        <begin position="1374"/>
        <end position="1409"/>
    </location>
</feature>
<feature type="compositionally biased region" description="Polar residues" evidence="3">
    <location>
        <begin position="674"/>
        <end position="688"/>
    </location>
</feature>
<feature type="compositionally biased region" description="Basic and acidic residues" evidence="3">
    <location>
        <begin position="1131"/>
        <end position="1143"/>
    </location>
</feature>
<evidence type="ECO:0000256" key="1">
    <source>
        <dbReference type="ARBA" id="ARBA00009947"/>
    </source>
</evidence>
<proteinExistence type="inferred from homology"/>
<comment type="caution">
    <text evidence="4">The sequence shown here is derived from an EMBL/GenBank/DDBJ whole genome shotgun (WGS) entry which is preliminary data.</text>
</comment>
<gene>
    <name evidence="4" type="ORF">PF002_g2136</name>
</gene>
<feature type="compositionally biased region" description="Basic and acidic residues" evidence="3">
    <location>
        <begin position="1095"/>
        <end position="1104"/>
    </location>
</feature>
<dbReference type="GO" id="GO:0005634">
    <property type="term" value="C:nucleus"/>
    <property type="evidence" value="ECO:0007669"/>
    <property type="project" value="InterPro"/>
</dbReference>
<dbReference type="InterPro" id="IPR037231">
    <property type="entry name" value="NAP-like_sf"/>
</dbReference>
<feature type="compositionally biased region" description="Basic and acidic residues" evidence="3">
    <location>
        <begin position="141"/>
        <end position="159"/>
    </location>
</feature>
<accession>A0A6A4AEK4</accession>
<organism evidence="4 5">
    <name type="scientific">Phytophthora fragariae</name>
    <dbReference type="NCBI Taxonomy" id="53985"/>
    <lineage>
        <taxon>Eukaryota</taxon>
        <taxon>Sar</taxon>
        <taxon>Stramenopiles</taxon>
        <taxon>Oomycota</taxon>
        <taxon>Peronosporomycetes</taxon>
        <taxon>Peronosporales</taxon>
        <taxon>Peronosporaceae</taxon>
        <taxon>Phytophthora</taxon>
    </lineage>
</organism>
<sequence>MKRWSFHAVALASGAADEELAAKKELLARLRADATLSSWQRSCSYRVVGRAQLEELVRATHAEEAEARRREERQEAAGVGEGDAAEEEKEDLKAVAVTPALLALAFQRFVARDKREFLAYQQPDSSGAVEGGSGQVQSPVSDKETHGAEDSEGGPDRPPARVYLLVDYPTSLAEVTALLRLGEVGGESQVADGPENLPLLPLIDGVVLLADPTAIRGRNRSSSTNGPRSRGGSVIKTEGATSRMSVMETTVFQTSNAVVKVFYEAAQVGGIEWSDFTFTNVGCSTESSGIKSPEDLEREVVSTVEKIAAQKFAFKNWVASTKFATIPTSSGDDRGPLYKDVVRLCQTSRGLIWLTVYLHGETFGLRSEYRTPNGGIGMEFTDQHLGKSSPALERNIQFIASFQDESTLQITEGTRRLPKKPDQFPTIAATNSFPNGLIVSACSDGSIIQRCCHSKRNIKTKSAYNTSSDANNAGVQYGEESEAFRVIYGRGSVLRALQCGRKEVLLANGVTRVVQDCKKHRHNSRKRPCNDSELPPPPVTTLTVDPETNALVERRPNGVIIVTLTSGARVAYHVDGTRMYSNAGNTHVLVKKRGFADVCIDVDVNVTAQHHAAGERVAVTKGGLRVRSVVDVYDGTHVEISYNTKVTAQVNGRVTTRKPGGQVIVAKDSGRVEYSSQQPGSAPNPNGSDTKDDDDRDVTSHNGVYYFDCRRGRFQLCDSEQNQFHVDFCGTDEEEGPTIAVDLAGVVSDAEAARYEVDTIPAKAVINEPIPPYVFVLNGDGTGLEILRPQDIAEYLEGVASENQVGEIVDTGYSTTRNHVFLCQLRDSKCPKPLLNDAKLHGEMVALQQPVATAAKYLPSYFAEVKDTSPLQQFTTVRRLQQIQPLSADELAEMHAGWAMWEQWQKEREANKECYKVVDPRQPEVIAQEVAMQKKVLAAYKATRARKKMARQKAREMKARNVPQELSPGMRMETVQEGEEALGGEGEDDDESDDEFGQFGSDMSDDDIGETAEVDDPMELLWSAFSQADTEGRGLLSIAQTRLGVVNVLGIGVTANELTEALVRFKIPYPFNVSFDVFTDLVAFFRSGDESNQDSEGHNSEQGDHIPSLKGMVPAQRKGHGTPRGSAAEAIRARNHDSAKERGQSNNGGNCNLRTEGNHPSMTGPPSPKRQRTDDNKPSEAEQEKLQKVLDSVQKVLDSVQKVLDSVQKVDEELEKENVLQAKEVLVIETKYNAKKRPAYVKRNKLLVEIPHFWKQVFVNHPLVGNYLTEDDEVLMDFLETFDITFVGDDGSFKMEMTFKENPYFSPTTLWKQVKFSEDEEEVEVTASELTWKEKAEMTEESEKFPFFQWFVSTDGDQDVAEIIKEEIWKNPVQFYMMDEDEDEEEEEGEEEEGEGEGDEEEAEGEDKE</sequence>
<dbReference type="EMBL" id="QXGD01000054">
    <property type="protein sequence ID" value="KAE9255821.1"/>
    <property type="molecule type" value="Genomic_DNA"/>
</dbReference>